<keyword evidence="2" id="KW-0133">Cell shape</keyword>
<dbReference type="GO" id="GO:0008360">
    <property type="term" value="P:regulation of cell shape"/>
    <property type="evidence" value="ECO:0007669"/>
    <property type="project" value="UniProtKB-KW"/>
</dbReference>
<dbReference type="SUPFAM" id="SSF53822">
    <property type="entry name" value="Periplasmic binding protein-like I"/>
    <property type="match status" value="1"/>
</dbReference>
<dbReference type="EMBL" id="FNOW01000012">
    <property type="protein sequence ID" value="SDX76593.1"/>
    <property type="molecule type" value="Genomic_DNA"/>
</dbReference>
<evidence type="ECO:0000256" key="6">
    <source>
        <dbReference type="ARBA" id="ARBA00023237"/>
    </source>
</evidence>
<evidence type="ECO:0000256" key="7">
    <source>
        <dbReference type="ARBA" id="ARBA00023288"/>
    </source>
</evidence>
<evidence type="ECO:0000256" key="5">
    <source>
        <dbReference type="ARBA" id="ARBA00023139"/>
    </source>
</evidence>
<organism evidence="8 9">
    <name type="scientific">Allochromatium warmingii</name>
    <name type="common">Chromatium warmingii</name>
    <dbReference type="NCBI Taxonomy" id="61595"/>
    <lineage>
        <taxon>Bacteria</taxon>
        <taxon>Pseudomonadati</taxon>
        <taxon>Pseudomonadota</taxon>
        <taxon>Gammaproteobacteria</taxon>
        <taxon>Chromatiales</taxon>
        <taxon>Chromatiaceae</taxon>
        <taxon>Allochromatium</taxon>
    </lineage>
</organism>
<name>A0A1H3ECX7_ALLWA</name>
<dbReference type="PANTHER" id="PTHR38038">
    <property type="entry name" value="PENICILLIN-BINDING PROTEIN ACTIVATOR LPOA"/>
    <property type="match status" value="1"/>
</dbReference>
<dbReference type="OrthoDB" id="6708821at2"/>
<keyword evidence="5" id="KW-0564">Palmitate</keyword>
<evidence type="ECO:0000313" key="8">
    <source>
        <dbReference type="EMBL" id="SDX76593.1"/>
    </source>
</evidence>
<dbReference type="Gene3D" id="1.25.40.650">
    <property type="match status" value="1"/>
</dbReference>
<dbReference type="Gene3D" id="1.25.40.10">
    <property type="entry name" value="Tetratricopeptide repeat domain"/>
    <property type="match status" value="1"/>
</dbReference>
<dbReference type="GO" id="GO:0030234">
    <property type="term" value="F:enzyme regulator activity"/>
    <property type="evidence" value="ECO:0007669"/>
    <property type="project" value="TreeGrafter"/>
</dbReference>
<sequence length="608" mass="64756">MPKNRVDRQAFFAPQWLGIWLLAAWLSGCAVQPIQDAASFLTSVPRAELERVAALETQGQTATAAKHYLELAERATAPAKAELHLKAAHAYRRVGQVAAARQALADLKTAELVKGQLERVRLLKAELALAAHEPKTALTELQSLPLSLPKSFTIQRLGLLAATQRLANNPAAAAAALIELDAHLDAAERLAHQVALVATLALMNAADLSDLTKDGKGTLAGWAELAQLMRRDAADPTRLEQSYQRWRTQHRNHPALPELARAYSGVGDVSGQPVTVLLPNRGRFAVAAKAVRDGLEAASRATPSTQRAKLNFVDSTHDRQVRALQTAAVERGAQAIIGPLEKPAVERLLSAGASPVPTLALNESSQNEGSAANLFQFALAPENEAIEAANKGLALGAKRALILHPSDAWGPRLASAFAAQWRAQGGTVAGQAAFNPSAAKRAGQTIKRLLANRDADLLFLVATTEMARALHPQIQSAAKQPLIVMATSHVYSGRFDPRTDQALIGLYFVDIPWMLDLGGAGPLARRTVMGETASAAGPLARLYAMGIDAYRLTPQLPTLAQYPGAYFPGLTGGLALDPLGRVTRQLALGRFTASGPRLVEDTRTAAKP</sequence>
<reference evidence="9" key="1">
    <citation type="submission" date="2016-10" db="EMBL/GenBank/DDBJ databases">
        <authorList>
            <person name="Varghese N."/>
            <person name="Submissions S."/>
        </authorList>
    </citation>
    <scope>NUCLEOTIDE SEQUENCE [LARGE SCALE GENOMIC DNA]</scope>
    <source>
        <strain evidence="9">DSM 173</strain>
    </source>
</reference>
<dbReference type="GO" id="GO:0031241">
    <property type="term" value="C:periplasmic side of cell outer membrane"/>
    <property type="evidence" value="ECO:0007669"/>
    <property type="project" value="TreeGrafter"/>
</dbReference>
<protein>
    <recommendedName>
        <fullName evidence="10">ABC-type branched-chain amino acid transport system, substrate-binding protein</fullName>
    </recommendedName>
</protein>
<evidence type="ECO:0008006" key="10">
    <source>
        <dbReference type="Google" id="ProtNLM"/>
    </source>
</evidence>
<gene>
    <name evidence="8" type="ORF">SAMN05421644_11256</name>
</gene>
<dbReference type="InterPro" id="IPR028082">
    <property type="entry name" value="Peripla_BP_I"/>
</dbReference>
<dbReference type="PROSITE" id="PS51257">
    <property type="entry name" value="PROKAR_LIPOPROTEIN"/>
    <property type="match status" value="1"/>
</dbReference>
<dbReference type="Proteomes" id="UP000198672">
    <property type="component" value="Unassembled WGS sequence"/>
</dbReference>
<dbReference type="Pfam" id="PF04348">
    <property type="entry name" value="LppC"/>
    <property type="match status" value="1"/>
</dbReference>
<keyword evidence="9" id="KW-1185">Reference proteome</keyword>
<dbReference type="InterPro" id="IPR007443">
    <property type="entry name" value="LpoA"/>
</dbReference>
<dbReference type="Gene3D" id="3.40.50.2300">
    <property type="match status" value="2"/>
</dbReference>
<proteinExistence type="predicted"/>
<evidence type="ECO:0000256" key="2">
    <source>
        <dbReference type="ARBA" id="ARBA00022960"/>
    </source>
</evidence>
<evidence type="ECO:0000256" key="1">
    <source>
        <dbReference type="ARBA" id="ARBA00022729"/>
    </source>
</evidence>
<evidence type="ECO:0000256" key="3">
    <source>
        <dbReference type="ARBA" id="ARBA00022984"/>
    </source>
</evidence>
<keyword evidence="3" id="KW-0573">Peptidoglycan synthesis</keyword>
<accession>A0A1H3ECX7</accession>
<keyword evidence="4" id="KW-0472">Membrane</keyword>
<dbReference type="PANTHER" id="PTHR38038:SF1">
    <property type="entry name" value="PENICILLIN-BINDING PROTEIN ACTIVATOR LPOA"/>
    <property type="match status" value="1"/>
</dbReference>
<evidence type="ECO:0000313" key="9">
    <source>
        <dbReference type="Proteomes" id="UP000198672"/>
    </source>
</evidence>
<dbReference type="GO" id="GO:0009252">
    <property type="term" value="P:peptidoglycan biosynthetic process"/>
    <property type="evidence" value="ECO:0007669"/>
    <property type="project" value="UniProtKB-KW"/>
</dbReference>
<dbReference type="AlphaFoldDB" id="A0A1H3ECX7"/>
<dbReference type="RefSeq" id="WP_091332891.1">
    <property type="nucleotide sequence ID" value="NZ_FNOW01000012.1"/>
</dbReference>
<dbReference type="STRING" id="61595.SAMN05421644_11256"/>
<dbReference type="InterPro" id="IPR011990">
    <property type="entry name" value="TPR-like_helical_dom_sf"/>
</dbReference>
<dbReference type="CDD" id="cd06339">
    <property type="entry name" value="PBP1_YraM_LppC_lipoprotein-like"/>
    <property type="match status" value="1"/>
</dbReference>
<keyword evidence="1" id="KW-0732">Signal</keyword>
<keyword evidence="7" id="KW-0449">Lipoprotein</keyword>
<evidence type="ECO:0000256" key="4">
    <source>
        <dbReference type="ARBA" id="ARBA00023136"/>
    </source>
</evidence>
<keyword evidence="6" id="KW-0998">Cell outer membrane</keyword>